<dbReference type="Pfam" id="PF06620">
    <property type="entry name" value="DUF1150"/>
    <property type="match status" value="1"/>
</dbReference>
<sequence length="86" mass="8899">MAIPSNHDGSTAGRRAPQAMSPEMFANLGAPDLAYIRPVTVDQGEGGQVSAWGIFAANGDQLGLAPQRDLAFAAAVQNELVPVSVH</sequence>
<dbReference type="EMBL" id="JBHRYJ010000006">
    <property type="protein sequence ID" value="MFC3677915.1"/>
    <property type="molecule type" value="Genomic_DNA"/>
</dbReference>
<evidence type="ECO:0000313" key="3">
    <source>
        <dbReference type="Proteomes" id="UP001595711"/>
    </source>
</evidence>
<comment type="caution">
    <text evidence="2">The sequence shown here is derived from an EMBL/GenBank/DDBJ whole genome shotgun (WGS) entry which is preliminary data.</text>
</comment>
<accession>A0ABV7VK57</accession>
<proteinExistence type="predicted"/>
<evidence type="ECO:0000256" key="1">
    <source>
        <dbReference type="SAM" id="MobiDB-lite"/>
    </source>
</evidence>
<gene>
    <name evidence="2" type="ORF">ACFOOQ_20345</name>
</gene>
<reference evidence="3" key="1">
    <citation type="journal article" date="2019" name="Int. J. Syst. Evol. Microbiol.">
        <title>The Global Catalogue of Microorganisms (GCM) 10K type strain sequencing project: providing services to taxonomists for standard genome sequencing and annotation.</title>
        <authorList>
            <consortium name="The Broad Institute Genomics Platform"/>
            <consortium name="The Broad Institute Genome Sequencing Center for Infectious Disease"/>
            <person name="Wu L."/>
            <person name="Ma J."/>
        </authorList>
    </citation>
    <scope>NUCLEOTIDE SEQUENCE [LARGE SCALE GENOMIC DNA]</scope>
    <source>
        <strain evidence="3">KCTC 42182</strain>
    </source>
</reference>
<keyword evidence="3" id="KW-1185">Reference proteome</keyword>
<organism evidence="2 3">
    <name type="scientific">Ferrovibrio xuzhouensis</name>
    <dbReference type="NCBI Taxonomy" id="1576914"/>
    <lineage>
        <taxon>Bacteria</taxon>
        <taxon>Pseudomonadati</taxon>
        <taxon>Pseudomonadota</taxon>
        <taxon>Alphaproteobacteria</taxon>
        <taxon>Rhodospirillales</taxon>
        <taxon>Rhodospirillaceae</taxon>
        <taxon>Ferrovibrio</taxon>
    </lineage>
</organism>
<protein>
    <submittedName>
        <fullName evidence="2">DUF1150 family protein</fullName>
    </submittedName>
</protein>
<dbReference type="InterPro" id="IPR009531">
    <property type="entry name" value="DUF1150"/>
</dbReference>
<name>A0ABV7VK57_9PROT</name>
<dbReference type="RefSeq" id="WP_379729528.1">
    <property type="nucleotide sequence ID" value="NZ_JBHRYJ010000006.1"/>
</dbReference>
<feature type="region of interest" description="Disordered" evidence="1">
    <location>
        <begin position="1"/>
        <end position="22"/>
    </location>
</feature>
<dbReference type="Proteomes" id="UP001595711">
    <property type="component" value="Unassembled WGS sequence"/>
</dbReference>
<evidence type="ECO:0000313" key="2">
    <source>
        <dbReference type="EMBL" id="MFC3677915.1"/>
    </source>
</evidence>